<keyword evidence="3" id="KW-1185">Reference proteome</keyword>
<dbReference type="InterPro" id="IPR051531">
    <property type="entry name" value="N-acetyltransferase"/>
</dbReference>
<dbReference type="SUPFAM" id="SSF55729">
    <property type="entry name" value="Acyl-CoA N-acyltransferases (Nat)"/>
    <property type="match status" value="1"/>
</dbReference>
<comment type="caution">
    <text evidence="2">The sequence shown here is derived from an EMBL/GenBank/DDBJ whole genome shotgun (WGS) entry which is preliminary data.</text>
</comment>
<dbReference type="AlphaFoldDB" id="A0A8H6MMB1"/>
<evidence type="ECO:0000313" key="2">
    <source>
        <dbReference type="EMBL" id="KAF6799484.1"/>
    </source>
</evidence>
<dbReference type="PANTHER" id="PTHR43792:SF1">
    <property type="entry name" value="N-ACETYLTRANSFERASE DOMAIN-CONTAINING PROTEIN"/>
    <property type="match status" value="1"/>
</dbReference>
<dbReference type="EMBL" id="WIGN01000321">
    <property type="protein sequence ID" value="KAF6799484.1"/>
    <property type="molecule type" value="Genomic_DNA"/>
</dbReference>
<dbReference type="Gene3D" id="3.40.630.30">
    <property type="match status" value="1"/>
</dbReference>
<keyword evidence="2" id="KW-0808">Transferase</keyword>
<dbReference type="Proteomes" id="UP000652219">
    <property type="component" value="Unassembled WGS sequence"/>
</dbReference>
<dbReference type="Pfam" id="PF13302">
    <property type="entry name" value="Acetyltransf_3"/>
    <property type="match status" value="1"/>
</dbReference>
<dbReference type="InterPro" id="IPR000182">
    <property type="entry name" value="GNAT_dom"/>
</dbReference>
<organism evidence="2 3">
    <name type="scientific">Colletotrichum sojae</name>
    <dbReference type="NCBI Taxonomy" id="2175907"/>
    <lineage>
        <taxon>Eukaryota</taxon>
        <taxon>Fungi</taxon>
        <taxon>Dikarya</taxon>
        <taxon>Ascomycota</taxon>
        <taxon>Pezizomycotina</taxon>
        <taxon>Sordariomycetes</taxon>
        <taxon>Hypocreomycetidae</taxon>
        <taxon>Glomerellales</taxon>
        <taxon>Glomerellaceae</taxon>
        <taxon>Colletotrichum</taxon>
        <taxon>Colletotrichum orchidearum species complex</taxon>
    </lineage>
</organism>
<name>A0A8H6MMB1_9PEZI</name>
<proteinExistence type="predicted"/>
<reference evidence="2 3" key="1">
    <citation type="journal article" date="2020" name="Phytopathology">
        <title>Genome Sequence Resources of Colletotrichum truncatum, C. plurivorum, C. musicola, and C. sojae: Four Species Pathogenic to Soybean (Glycine max).</title>
        <authorList>
            <person name="Rogerio F."/>
            <person name="Boufleur T.R."/>
            <person name="Ciampi-Guillardi M."/>
            <person name="Sukno S.A."/>
            <person name="Thon M.R."/>
            <person name="Massola Junior N.S."/>
            <person name="Baroncelli R."/>
        </authorList>
    </citation>
    <scope>NUCLEOTIDE SEQUENCE [LARGE SCALE GENOMIC DNA]</scope>
    <source>
        <strain evidence="2 3">LFN0009</strain>
    </source>
</reference>
<evidence type="ECO:0000259" key="1">
    <source>
        <dbReference type="Pfam" id="PF13302"/>
    </source>
</evidence>
<evidence type="ECO:0000313" key="3">
    <source>
        <dbReference type="Proteomes" id="UP000652219"/>
    </source>
</evidence>
<sequence>MSSPQNTVKTDLWLEPLSEEDHLQDFHEISSDEPASLWSTQPPTVSLEDSVHKMRTIYARNPQKPWLAGYAVMSSEYPGPDGEPTTKMIGMVRTSQPSPCGLMFGYKIRSDCWGKGYGTRAVKMFLDEYWKEPRWAPRGEVFTAPRRISVTARNLSPPADSVIDEAIASVNDKASPMETDEASALETDDASSTSTNVFYGWEGKYPEPGGDDADMIIDIKHLIASVDLENEGSMRVARKCGGKHVAVNNKSVKVWRFREKRDMAIWRMDRPGSR</sequence>
<feature type="domain" description="N-acetyltransferase" evidence="1">
    <location>
        <begin position="12"/>
        <end position="136"/>
    </location>
</feature>
<dbReference type="PANTHER" id="PTHR43792">
    <property type="entry name" value="GNAT FAMILY, PUTATIVE (AFU_ORTHOLOGUE AFUA_3G00765)-RELATED-RELATED"/>
    <property type="match status" value="1"/>
</dbReference>
<dbReference type="GO" id="GO:0016747">
    <property type="term" value="F:acyltransferase activity, transferring groups other than amino-acyl groups"/>
    <property type="evidence" value="ECO:0007669"/>
    <property type="project" value="InterPro"/>
</dbReference>
<accession>A0A8H6MMB1</accession>
<gene>
    <name evidence="2" type="ORF">CSOJ01_12477</name>
</gene>
<protein>
    <submittedName>
        <fullName evidence="2">GNAT family acetyltransferase</fullName>
    </submittedName>
</protein>
<dbReference type="InterPro" id="IPR016181">
    <property type="entry name" value="Acyl_CoA_acyltransferase"/>
</dbReference>